<proteinExistence type="predicted"/>
<evidence type="ECO:0008006" key="4">
    <source>
        <dbReference type="Google" id="ProtNLM"/>
    </source>
</evidence>
<keyword evidence="3" id="KW-1185">Reference proteome</keyword>
<evidence type="ECO:0000313" key="2">
    <source>
        <dbReference type="EMBL" id="SFP84658.1"/>
    </source>
</evidence>
<accession>A0A1I5TNU9</accession>
<dbReference type="RefSeq" id="WP_092017300.1">
    <property type="nucleotide sequence ID" value="NZ_FOXH01000006.1"/>
</dbReference>
<gene>
    <name evidence="2" type="ORF">SAMN04515674_106129</name>
</gene>
<evidence type="ECO:0000313" key="3">
    <source>
        <dbReference type="Proteomes" id="UP000199306"/>
    </source>
</evidence>
<protein>
    <recommendedName>
        <fullName evidence="4">Outer membrane protein beta-barrel domain-containing protein</fullName>
    </recommendedName>
</protein>
<evidence type="ECO:0000256" key="1">
    <source>
        <dbReference type="SAM" id="Phobius"/>
    </source>
</evidence>
<reference evidence="2 3" key="1">
    <citation type="submission" date="2016-10" db="EMBL/GenBank/DDBJ databases">
        <authorList>
            <person name="de Groot N.N."/>
        </authorList>
    </citation>
    <scope>NUCLEOTIDE SEQUENCE [LARGE SCALE GENOMIC DNA]</scope>
    <source>
        <strain evidence="3">E92,LMG 26720,CCM 7988</strain>
    </source>
</reference>
<dbReference type="SUPFAM" id="SSF56925">
    <property type="entry name" value="OMPA-like"/>
    <property type="match status" value="1"/>
</dbReference>
<sequence>MKEQDFDNLFGSKLPDFTGHDWRDLEGRLDRHDLQRKLVRLMWALPMVGAVLLGLSAVLYHQLTQTQKQVKDLESKLVTSHTTGTAGIVMRDSIRQKVFVYDTVYQNVVKKRTKYITVPENVYYQKPAEEQVIVERNKFLDLNKLDVRNILLNASNGQYKYAISPPKMDSATEDSVIEQSKFSLIPKSVTIGLLAGYNQPSGSIFKSGDGSVLGFRTVLGYNNRKGMERWGLVLDFQKNALTFQSGPGDAERVGIPHVNPPNFPPRLRQAQIKEFSSYQLGAGIRYNLLFSEKFRPYFGLSWAMQLPSKYVIDYQFEDVRDWHVENISKTFDSSLPAITNIFGTNLGFNYQFSNHFSMGLELYYQTQFTNFIQTPALIGGKGGLSYRF</sequence>
<keyword evidence="1" id="KW-1133">Transmembrane helix</keyword>
<dbReference type="Proteomes" id="UP000199306">
    <property type="component" value="Unassembled WGS sequence"/>
</dbReference>
<dbReference type="EMBL" id="FOXH01000006">
    <property type="protein sequence ID" value="SFP84658.1"/>
    <property type="molecule type" value="Genomic_DNA"/>
</dbReference>
<dbReference type="OrthoDB" id="9824629at2"/>
<organism evidence="2 3">
    <name type="scientific">Pseudarcicella hirudinis</name>
    <dbReference type="NCBI Taxonomy" id="1079859"/>
    <lineage>
        <taxon>Bacteria</taxon>
        <taxon>Pseudomonadati</taxon>
        <taxon>Bacteroidota</taxon>
        <taxon>Cytophagia</taxon>
        <taxon>Cytophagales</taxon>
        <taxon>Flectobacillaceae</taxon>
        <taxon>Pseudarcicella</taxon>
    </lineage>
</organism>
<feature type="transmembrane region" description="Helical" evidence="1">
    <location>
        <begin position="38"/>
        <end position="60"/>
    </location>
</feature>
<keyword evidence="1" id="KW-0472">Membrane</keyword>
<dbReference type="AlphaFoldDB" id="A0A1I5TNU9"/>
<keyword evidence="1" id="KW-0812">Transmembrane</keyword>
<name>A0A1I5TNU9_9BACT</name>
<dbReference type="STRING" id="1079859.SAMN04515674_106129"/>
<dbReference type="InterPro" id="IPR011250">
    <property type="entry name" value="OMP/PagP_B-barrel"/>
</dbReference>